<dbReference type="OMA" id="FIWMRKR"/>
<reference evidence="11" key="2">
    <citation type="submission" date="2013-04" db="EMBL/GenBank/DDBJ databases">
        <title>Genomic mechanisms accounting for the adaptation to parasitism in nematode-trapping fungi.</title>
        <authorList>
            <person name="Ahren D.G."/>
        </authorList>
    </citation>
    <scope>NUCLEOTIDE SEQUENCE [LARGE SCALE GENOMIC DNA]</scope>
    <source>
        <strain evidence="11">CBS 200.50</strain>
    </source>
</reference>
<feature type="region of interest" description="Disordered" evidence="6">
    <location>
        <begin position="114"/>
        <end position="154"/>
    </location>
</feature>
<feature type="region of interest" description="Disordered" evidence="6">
    <location>
        <begin position="255"/>
        <end position="388"/>
    </location>
</feature>
<feature type="signal peptide" evidence="8">
    <location>
        <begin position="1"/>
        <end position="17"/>
    </location>
</feature>
<dbReference type="InterPro" id="IPR018466">
    <property type="entry name" value="Kre9/Knh1-like_N"/>
</dbReference>
<proteinExistence type="predicted"/>
<evidence type="ECO:0000313" key="11">
    <source>
        <dbReference type="Proteomes" id="UP000015100"/>
    </source>
</evidence>
<dbReference type="PANTHER" id="PTHR15549:SF26">
    <property type="entry name" value="AXIAL BUDDING PATTERN PROTEIN 2-RELATED"/>
    <property type="match status" value="1"/>
</dbReference>
<dbReference type="Proteomes" id="UP000015100">
    <property type="component" value="Unassembled WGS sequence"/>
</dbReference>
<dbReference type="AlphaFoldDB" id="S8BYH9"/>
<protein>
    <recommendedName>
        <fullName evidence="9">Yeast cell wall synthesis Kre9/Knh1-like N-terminal domain-containing protein</fullName>
    </recommendedName>
</protein>
<dbReference type="GO" id="GO:0071944">
    <property type="term" value="C:cell periphery"/>
    <property type="evidence" value="ECO:0007669"/>
    <property type="project" value="UniProtKB-ARBA"/>
</dbReference>
<evidence type="ECO:0000313" key="10">
    <source>
        <dbReference type="EMBL" id="EPS40387.1"/>
    </source>
</evidence>
<organism evidence="10 11">
    <name type="scientific">Dactylellina haptotyla (strain CBS 200.50)</name>
    <name type="common">Nematode-trapping fungus</name>
    <name type="synonym">Monacrosporium haptotylum</name>
    <dbReference type="NCBI Taxonomy" id="1284197"/>
    <lineage>
        <taxon>Eukaryota</taxon>
        <taxon>Fungi</taxon>
        <taxon>Dikarya</taxon>
        <taxon>Ascomycota</taxon>
        <taxon>Pezizomycotina</taxon>
        <taxon>Orbiliomycetes</taxon>
        <taxon>Orbiliales</taxon>
        <taxon>Orbiliaceae</taxon>
        <taxon>Dactylellina</taxon>
    </lineage>
</organism>
<reference evidence="10 11" key="1">
    <citation type="journal article" date="2013" name="PLoS Genet.">
        <title>Genomic mechanisms accounting for the adaptation to parasitism in nematode-trapping fungi.</title>
        <authorList>
            <person name="Meerupati T."/>
            <person name="Andersson K.M."/>
            <person name="Friman E."/>
            <person name="Kumar D."/>
            <person name="Tunlid A."/>
            <person name="Ahren D."/>
        </authorList>
    </citation>
    <scope>NUCLEOTIDE SEQUENCE [LARGE SCALE GENOMIC DNA]</scope>
    <source>
        <strain evidence="10 11">CBS 200.50</strain>
    </source>
</reference>
<gene>
    <name evidence="10" type="ORF">H072_5818</name>
</gene>
<feature type="compositionally biased region" description="Basic and acidic residues" evidence="6">
    <location>
        <begin position="187"/>
        <end position="196"/>
    </location>
</feature>
<evidence type="ECO:0000256" key="4">
    <source>
        <dbReference type="ARBA" id="ARBA00022989"/>
    </source>
</evidence>
<evidence type="ECO:0000256" key="1">
    <source>
        <dbReference type="ARBA" id="ARBA00004167"/>
    </source>
</evidence>
<keyword evidence="5 7" id="KW-0472">Membrane</keyword>
<dbReference type="OrthoDB" id="4094614at2759"/>
<dbReference type="PANTHER" id="PTHR15549">
    <property type="entry name" value="PAIRED IMMUNOGLOBULIN-LIKE TYPE 2 RECEPTOR"/>
    <property type="match status" value="1"/>
</dbReference>
<dbReference type="EMBL" id="AQGS01000405">
    <property type="protein sequence ID" value="EPS40387.1"/>
    <property type="molecule type" value="Genomic_DNA"/>
</dbReference>
<keyword evidence="3 8" id="KW-0732">Signal</keyword>
<feature type="chain" id="PRO_5004561691" description="Yeast cell wall synthesis Kre9/Knh1-like N-terminal domain-containing protein" evidence="8">
    <location>
        <begin position="18"/>
        <end position="388"/>
    </location>
</feature>
<dbReference type="HOGENOM" id="CLU_711766_0_0_1"/>
<feature type="compositionally biased region" description="Basic and acidic residues" evidence="6">
    <location>
        <begin position="330"/>
        <end position="347"/>
    </location>
</feature>
<comment type="caution">
    <text evidence="10">The sequence shown here is derived from an EMBL/GenBank/DDBJ whole genome shotgun (WGS) entry which is preliminary data.</text>
</comment>
<keyword evidence="11" id="KW-1185">Reference proteome</keyword>
<keyword evidence="2 7" id="KW-0812">Transmembrane</keyword>
<feature type="region of interest" description="Disordered" evidence="6">
    <location>
        <begin position="186"/>
        <end position="221"/>
    </location>
</feature>
<evidence type="ECO:0000256" key="3">
    <source>
        <dbReference type="ARBA" id="ARBA00022729"/>
    </source>
</evidence>
<keyword evidence="4 7" id="KW-1133">Transmembrane helix</keyword>
<evidence type="ECO:0000256" key="6">
    <source>
        <dbReference type="SAM" id="MobiDB-lite"/>
    </source>
</evidence>
<accession>S8BYH9</accession>
<dbReference type="InterPro" id="IPR051694">
    <property type="entry name" value="Immunoregulatory_rcpt-like"/>
</dbReference>
<evidence type="ECO:0000256" key="8">
    <source>
        <dbReference type="SAM" id="SignalP"/>
    </source>
</evidence>
<dbReference type="Pfam" id="PF10342">
    <property type="entry name" value="Kre9_KNH"/>
    <property type="match status" value="1"/>
</dbReference>
<feature type="compositionally biased region" description="Low complexity" evidence="6">
    <location>
        <begin position="288"/>
        <end position="298"/>
    </location>
</feature>
<feature type="domain" description="Yeast cell wall synthesis Kre9/Knh1-like N-terminal" evidence="9">
    <location>
        <begin position="24"/>
        <end position="105"/>
    </location>
</feature>
<evidence type="ECO:0000259" key="9">
    <source>
        <dbReference type="Pfam" id="PF10342"/>
    </source>
</evidence>
<dbReference type="STRING" id="1284197.S8BYH9"/>
<evidence type="ECO:0000256" key="2">
    <source>
        <dbReference type="ARBA" id="ARBA00022692"/>
    </source>
</evidence>
<sequence>MRIPQLLLLLSVSLVSATSTITAPKAGAKLVVGQPTEIKWTTDVVGGTINMNVCWNGGVNSQCNSIASGIENNGSTWWTPDSDLATRTDYYILFFPINHQESNTNSGNFAISSASASQTSTSPSSTSGSSQTSGTTDPTSSSTSPPSGDSGSSSNGGIIGGAIAAVVVVIAIAVVGFIWMRKRNQKKLAEARRGNPGDDDVETGEKTKGIGAAGAKGDKKGIEEAFAPKDETSDTSSIPMAELPAVQQEPVEMAAAPPTTGQQFFAMELDSREIPRPGSSVKPDVDPTSKPSSPAAKPSMDKGEHRGASIDGTTVNSETERPRTAGSIEQIKESSREDLTQENKPESGPRTPLQAAESERAGPSVRDSTPQIGSIPKLGGFDFDSAKF</sequence>
<evidence type="ECO:0000256" key="5">
    <source>
        <dbReference type="ARBA" id="ARBA00023136"/>
    </source>
</evidence>
<feature type="transmembrane region" description="Helical" evidence="7">
    <location>
        <begin position="158"/>
        <end position="179"/>
    </location>
</feature>
<comment type="subcellular location">
    <subcellularLocation>
        <location evidence="1">Membrane</location>
        <topology evidence="1">Single-pass membrane protein</topology>
    </subcellularLocation>
</comment>
<dbReference type="GO" id="GO:0016020">
    <property type="term" value="C:membrane"/>
    <property type="evidence" value="ECO:0007669"/>
    <property type="project" value="UniProtKB-SubCell"/>
</dbReference>
<feature type="compositionally biased region" description="Basic and acidic residues" evidence="6">
    <location>
        <begin position="299"/>
        <end position="308"/>
    </location>
</feature>
<evidence type="ECO:0000256" key="7">
    <source>
        <dbReference type="SAM" id="Phobius"/>
    </source>
</evidence>
<name>S8BYH9_DACHA</name>